<dbReference type="GO" id="GO:0015288">
    <property type="term" value="F:porin activity"/>
    <property type="evidence" value="ECO:0007669"/>
    <property type="project" value="TreeGrafter"/>
</dbReference>
<comment type="caution">
    <text evidence="8">The sequence shown here is derived from an EMBL/GenBank/DDBJ whole genome shotgun (WGS) entry which is preliminary data.</text>
</comment>
<evidence type="ECO:0000256" key="2">
    <source>
        <dbReference type="ARBA" id="ARBA00022448"/>
    </source>
</evidence>
<evidence type="ECO:0008006" key="9">
    <source>
        <dbReference type="Google" id="ProtNLM"/>
    </source>
</evidence>
<evidence type="ECO:0000256" key="6">
    <source>
        <dbReference type="ARBA" id="ARBA00023237"/>
    </source>
</evidence>
<proteinExistence type="predicted"/>
<dbReference type="AlphaFoldDB" id="A0A644Z1Q7"/>
<evidence type="ECO:0000256" key="3">
    <source>
        <dbReference type="ARBA" id="ARBA00022452"/>
    </source>
</evidence>
<dbReference type="GO" id="GO:1990281">
    <property type="term" value="C:efflux pump complex"/>
    <property type="evidence" value="ECO:0007669"/>
    <property type="project" value="TreeGrafter"/>
</dbReference>
<dbReference type="GO" id="GO:0009279">
    <property type="term" value="C:cell outer membrane"/>
    <property type="evidence" value="ECO:0007669"/>
    <property type="project" value="UniProtKB-SubCell"/>
</dbReference>
<keyword evidence="4" id="KW-0812">Transmembrane</keyword>
<gene>
    <name evidence="8" type="ORF">SDC9_81143</name>
</gene>
<organism evidence="8">
    <name type="scientific">bioreactor metagenome</name>
    <dbReference type="NCBI Taxonomy" id="1076179"/>
    <lineage>
        <taxon>unclassified sequences</taxon>
        <taxon>metagenomes</taxon>
        <taxon>ecological metagenomes</taxon>
    </lineage>
</organism>
<accession>A0A644Z1Q7</accession>
<keyword evidence="6" id="KW-0998">Cell outer membrane</keyword>
<evidence type="ECO:0000256" key="5">
    <source>
        <dbReference type="ARBA" id="ARBA00023136"/>
    </source>
</evidence>
<evidence type="ECO:0000256" key="7">
    <source>
        <dbReference type="SAM" id="MobiDB-lite"/>
    </source>
</evidence>
<dbReference type="Gene3D" id="1.20.1600.10">
    <property type="entry name" value="Outer membrane efflux proteins (OEP)"/>
    <property type="match status" value="1"/>
</dbReference>
<comment type="subcellular location">
    <subcellularLocation>
        <location evidence="1">Cell outer membrane</location>
    </subcellularLocation>
</comment>
<keyword evidence="5" id="KW-0472">Membrane</keyword>
<sequence length="447" mass="51005">MQIMTKVLKSSLSIILFAVLLSIYDAGAQNHNGSQTGFLTLEECIATALESNYSVAISTNNLEIAKNNVNLEPFLPSLSASSRFSDSRTGQKNYNSTGDVENNKTHSTSVINGLNASWRLFDGFYMFAAREKQEELLKQGQYNFRSVVENLIMTISSQYYKIISLQNQVDLLNELVAISQIRYNQALTRYDIGSDSGLEYKQAKIYLNSDSSSLMLQKENLKNAYIELFELMNLPLDSPARVQDTIIPERQLQLQLLLESALGKNTELNAMRTREYIAGLDYKIAQSSRYPVLDLTAGYNYNFNRSQLIPSKYNESDGFNWGVSLSLPIFSGGELNRRVRNAAITRENERLNLLRYEKELESEIRQLYNFYNNNLRSIDFEEESRESAFLNLEAAMAKYRLGSLSGIEFRDYQLSYLSASDRKLRALYETKLSEIRLRLMAGELFAD</sequence>
<dbReference type="Pfam" id="PF02321">
    <property type="entry name" value="OEP"/>
    <property type="match status" value="2"/>
</dbReference>
<dbReference type="PANTHER" id="PTHR30026">
    <property type="entry name" value="OUTER MEMBRANE PROTEIN TOLC"/>
    <property type="match status" value="1"/>
</dbReference>
<evidence type="ECO:0000313" key="8">
    <source>
        <dbReference type="EMBL" id="MPM34557.1"/>
    </source>
</evidence>
<protein>
    <recommendedName>
        <fullName evidence="9">Outer membrane protein TolC</fullName>
    </recommendedName>
</protein>
<evidence type="ECO:0000256" key="1">
    <source>
        <dbReference type="ARBA" id="ARBA00004442"/>
    </source>
</evidence>
<evidence type="ECO:0000256" key="4">
    <source>
        <dbReference type="ARBA" id="ARBA00022692"/>
    </source>
</evidence>
<dbReference type="PANTHER" id="PTHR30026:SF20">
    <property type="entry name" value="OUTER MEMBRANE PROTEIN TOLC"/>
    <property type="match status" value="1"/>
</dbReference>
<keyword evidence="2" id="KW-0813">Transport</keyword>
<feature type="compositionally biased region" description="Polar residues" evidence="7">
    <location>
        <begin position="90"/>
        <end position="101"/>
    </location>
</feature>
<dbReference type="GO" id="GO:0015562">
    <property type="term" value="F:efflux transmembrane transporter activity"/>
    <property type="evidence" value="ECO:0007669"/>
    <property type="project" value="InterPro"/>
</dbReference>
<dbReference type="InterPro" id="IPR003423">
    <property type="entry name" value="OMP_efflux"/>
</dbReference>
<dbReference type="EMBL" id="VSSQ01007010">
    <property type="protein sequence ID" value="MPM34557.1"/>
    <property type="molecule type" value="Genomic_DNA"/>
</dbReference>
<reference evidence="8" key="1">
    <citation type="submission" date="2019-08" db="EMBL/GenBank/DDBJ databases">
        <authorList>
            <person name="Kucharzyk K."/>
            <person name="Murdoch R.W."/>
            <person name="Higgins S."/>
            <person name="Loffler F."/>
        </authorList>
    </citation>
    <scope>NUCLEOTIDE SEQUENCE</scope>
</reference>
<name>A0A644Z1Q7_9ZZZZ</name>
<dbReference type="SUPFAM" id="SSF56954">
    <property type="entry name" value="Outer membrane efflux proteins (OEP)"/>
    <property type="match status" value="1"/>
</dbReference>
<keyword evidence="3" id="KW-1134">Transmembrane beta strand</keyword>
<dbReference type="InterPro" id="IPR051906">
    <property type="entry name" value="TolC-like"/>
</dbReference>
<feature type="region of interest" description="Disordered" evidence="7">
    <location>
        <begin position="81"/>
        <end position="101"/>
    </location>
</feature>